<dbReference type="AlphaFoldDB" id="A0A7X1NVN1"/>
<protein>
    <submittedName>
        <fullName evidence="1">Uncharacterized protein</fullName>
    </submittedName>
</protein>
<proteinExistence type="predicted"/>
<evidence type="ECO:0000313" key="2">
    <source>
        <dbReference type="Proteomes" id="UP000484842"/>
    </source>
</evidence>
<comment type="caution">
    <text evidence="1">The sequence shown here is derived from an EMBL/GenBank/DDBJ whole genome shotgun (WGS) entry which is preliminary data.</text>
</comment>
<keyword evidence="2" id="KW-1185">Reference proteome</keyword>
<sequence>MTGEVRRPLLNIPGDEAGRGLRVDLLTDGRVRVRVLPAGPDLWAGTLEEAAALAGMLPGVSPAALEQLAWELDLMALRGGDG</sequence>
<reference evidence="1 2" key="1">
    <citation type="submission" date="2019-10" db="EMBL/GenBank/DDBJ databases">
        <title>Deinococcus sp. isolated from soil.</title>
        <authorList>
            <person name="Li Y."/>
            <person name="Wang J."/>
        </authorList>
    </citation>
    <scope>NUCLEOTIDE SEQUENCE [LARGE SCALE GENOMIC DNA]</scope>
    <source>
        <strain evidence="1 2">SDU3-2</strain>
    </source>
</reference>
<evidence type="ECO:0000313" key="1">
    <source>
        <dbReference type="EMBL" id="MPY66632.1"/>
    </source>
</evidence>
<gene>
    <name evidence="1" type="ORF">F8S09_07980</name>
</gene>
<organism evidence="1 2">
    <name type="scientific">Deinococcus terrestris</name>
    <dbReference type="NCBI Taxonomy" id="2651870"/>
    <lineage>
        <taxon>Bacteria</taxon>
        <taxon>Thermotogati</taxon>
        <taxon>Deinococcota</taxon>
        <taxon>Deinococci</taxon>
        <taxon>Deinococcales</taxon>
        <taxon>Deinococcaceae</taxon>
        <taxon>Deinococcus</taxon>
    </lineage>
</organism>
<name>A0A7X1NVN1_9DEIO</name>
<dbReference type="RefSeq" id="WP_152870875.1">
    <property type="nucleotide sequence ID" value="NZ_WBSL01000002.1"/>
</dbReference>
<accession>A0A7X1NVN1</accession>
<dbReference type="EMBL" id="WBSL01000002">
    <property type="protein sequence ID" value="MPY66632.1"/>
    <property type="molecule type" value="Genomic_DNA"/>
</dbReference>
<dbReference type="Proteomes" id="UP000484842">
    <property type="component" value="Unassembled WGS sequence"/>
</dbReference>